<dbReference type="Gene3D" id="2.60.40.790">
    <property type="match status" value="2"/>
</dbReference>
<comment type="caution">
    <text evidence="5">The sequence shown here is derived from an EMBL/GenBank/DDBJ whole genome shotgun (WGS) entry which is preliminary data.</text>
</comment>
<dbReference type="PROSITE" id="PS01031">
    <property type="entry name" value="SHSP"/>
    <property type="match status" value="2"/>
</dbReference>
<organism evidence="5 6">
    <name type="scientific">Rotaria magnacalcarata</name>
    <dbReference type="NCBI Taxonomy" id="392030"/>
    <lineage>
        <taxon>Eukaryota</taxon>
        <taxon>Metazoa</taxon>
        <taxon>Spiralia</taxon>
        <taxon>Gnathifera</taxon>
        <taxon>Rotifera</taxon>
        <taxon>Eurotatoria</taxon>
        <taxon>Bdelloidea</taxon>
        <taxon>Philodinida</taxon>
        <taxon>Philodinidae</taxon>
        <taxon>Rotaria</taxon>
    </lineage>
</organism>
<evidence type="ECO:0000313" key="5">
    <source>
        <dbReference type="EMBL" id="CAF5192554.1"/>
    </source>
</evidence>
<gene>
    <name evidence="5" type="ORF">SMN809_LOCUS72775</name>
</gene>
<evidence type="ECO:0000256" key="2">
    <source>
        <dbReference type="RuleBase" id="RU003616"/>
    </source>
</evidence>
<accession>A0A8S3I4Z1</accession>
<dbReference type="EMBL" id="CAJOBI010326433">
    <property type="protein sequence ID" value="CAF5192554.1"/>
    <property type="molecule type" value="Genomic_DNA"/>
</dbReference>
<dbReference type="AlphaFoldDB" id="A0A8S3I4Z1"/>
<evidence type="ECO:0000256" key="3">
    <source>
        <dbReference type="SAM" id="MobiDB-lite"/>
    </source>
</evidence>
<dbReference type="InterPro" id="IPR008978">
    <property type="entry name" value="HSP20-like_chaperone"/>
</dbReference>
<feature type="compositionally biased region" description="Low complexity" evidence="3">
    <location>
        <begin position="171"/>
        <end position="180"/>
    </location>
</feature>
<feature type="non-terminal residue" evidence="5">
    <location>
        <position position="308"/>
    </location>
</feature>
<feature type="non-terminal residue" evidence="5">
    <location>
        <position position="1"/>
    </location>
</feature>
<dbReference type="GO" id="GO:0042026">
    <property type="term" value="P:protein refolding"/>
    <property type="evidence" value="ECO:0007669"/>
    <property type="project" value="TreeGrafter"/>
</dbReference>
<dbReference type="GO" id="GO:0009408">
    <property type="term" value="P:response to heat"/>
    <property type="evidence" value="ECO:0007669"/>
    <property type="project" value="TreeGrafter"/>
</dbReference>
<dbReference type="CDD" id="cd06526">
    <property type="entry name" value="metazoan_ACD"/>
    <property type="match status" value="2"/>
</dbReference>
<proteinExistence type="inferred from homology"/>
<feature type="domain" description="SHSP" evidence="4">
    <location>
        <begin position="186"/>
        <end position="296"/>
    </location>
</feature>
<dbReference type="GO" id="GO:0005737">
    <property type="term" value="C:cytoplasm"/>
    <property type="evidence" value="ECO:0007669"/>
    <property type="project" value="TreeGrafter"/>
</dbReference>
<reference evidence="5" key="1">
    <citation type="submission" date="2021-02" db="EMBL/GenBank/DDBJ databases">
        <authorList>
            <person name="Nowell W R."/>
        </authorList>
    </citation>
    <scope>NUCLEOTIDE SEQUENCE</scope>
</reference>
<dbReference type="InterPro" id="IPR002068">
    <property type="entry name" value="A-crystallin/Hsp20_dom"/>
</dbReference>
<sequence length="308" mass="34137">NNNIRLFYFAGDFRPEELNVRVEGRTLIVKGDRQLKAGNATESKQFNRELTLPEFIDVKTLQSYLSDDGMLTMEAPVILDRFYNNSGSSALTSSNPSRFVDTSFIGGRQPSSTFVHGNNHTNSYASTSSTSSFRQDAPILRETSSFTRNSPLRDPYPSTSSTSTLVGGVSNNNNHNNNNNQSSTRFASTKNYSTTDRNDGAKNVTYTFDLNQFAPEDIAIQVNDTMLKVTAVKQERDGRGSTQREFRREIGLPDGADPKNLTNTLDNDGILTINIPVSDYRPPLTPTYQTQQFNLPTNINTNDSSAVA</sequence>
<dbReference type="GO" id="GO:0051082">
    <property type="term" value="F:unfolded protein binding"/>
    <property type="evidence" value="ECO:0007669"/>
    <property type="project" value="TreeGrafter"/>
</dbReference>
<feature type="region of interest" description="Disordered" evidence="3">
    <location>
        <begin position="112"/>
        <end position="186"/>
    </location>
</feature>
<feature type="compositionally biased region" description="Low complexity" evidence="3">
    <location>
        <begin position="118"/>
        <end position="132"/>
    </location>
</feature>
<evidence type="ECO:0000313" key="6">
    <source>
        <dbReference type="Proteomes" id="UP000676336"/>
    </source>
</evidence>
<protein>
    <recommendedName>
        <fullName evidence="4">SHSP domain-containing protein</fullName>
    </recommendedName>
</protein>
<name>A0A8S3I4Z1_9BILA</name>
<comment type="similarity">
    <text evidence="1 2">Belongs to the small heat shock protein (HSP20) family.</text>
</comment>
<dbReference type="Proteomes" id="UP000676336">
    <property type="component" value="Unassembled WGS sequence"/>
</dbReference>
<dbReference type="Pfam" id="PF00011">
    <property type="entry name" value="HSP20"/>
    <property type="match status" value="2"/>
</dbReference>
<dbReference type="InterPro" id="IPR001436">
    <property type="entry name" value="Alpha-crystallin/sHSP_animal"/>
</dbReference>
<evidence type="ECO:0000259" key="4">
    <source>
        <dbReference type="PROSITE" id="PS01031"/>
    </source>
</evidence>
<dbReference type="PANTHER" id="PTHR45640">
    <property type="entry name" value="HEAT SHOCK PROTEIN HSP-12.2-RELATED"/>
    <property type="match status" value="1"/>
</dbReference>
<dbReference type="GO" id="GO:0005634">
    <property type="term" value="C:nucleus"/>
    <property type="evidence" value="ECO:0007669"/>
    <property type="project" value="TreeGrafter"/>
</dbReference>
<dbReference type="PANTHER" id="PTHR45640:SF26">
    <property type="entry name" value="RE23625P"/>
    <property type="match status" value="1"/>
</dbReference>
<evidence type="ECO:0000256" key="1">
    <source>
        <dbReference type="PROSITE-ProRule" id="PRU00285"/>
    </source>
</evidence>
<feature type="domain" description="SHSP" evidence="4">
    <location>
        <begin position="1"/>
        <end position="94"/>
    </location>
</feature>
<dbReference type="SUPFAM" id="SSF49764">
    <property type="entry name" value="HSP20-like chaperones"/>
    <property type="match status" value="2"/>
</dbReference>